<dbReference type="PATRIC" id="fig|1441730.3.peg.5470"/>
<dbReference type="Pfam" id="PF00441">
    <property type="entry name" value="Acyl-CoA_dh_1"/>
    <property type="match status" value="1"/>
</dbReference>
<dbReference type="InterPro" id="IPR006091">
    <property type="entry name" value="Acyl-CoA_Oxase/DH_mid-dom"/>
</dbReference>
<dbReference type="InterPro" id="IPR013786">
    <property type="entry name" value="AcylCoA_DH/ox_N"/>
</dbReference>
<dbReference type="Gene3D" id="1.20.140.10">
    <property type="entry name" value="Butyryl-CoA Dehydrogenase, subunit A, domain 3"/>
    <property type="match status" value="1"/>
</dbReference>
<dbReference type="PANTHER" id="PTHR43292">
    <property type="entry name" value="ACYL-COA DEHYDROGENASE"/>
    <property type="match status" value="1"/>
</dbReference>
<protein>
    <submittedName>
        <fullName evidence="10">Acyl-CoA dehydrogenase</fullName>
    </submittedName>
</protein>
<evidence type="ECO:0000256" key="2">
    <source>
        <dbReference type="ARBA" id="ARBA00009347"/>
    </source>
</evidence>
<dbReference type="InterPro" id="IPR036250">
    <property type="entry name" value="AcylCo_DH-like_C"/>
</dbReference>
<organism evidence="10 11">
    <name type="scientific">Rhodococcus pyridinivorans KG-16</name>
    <dbReference type="NCBI Taxonomy" id="1441730"/>
    <lineage>
        <taxon>Bacteria</taxon>
        <taxon>Bacillati</taxon>
        <taxon>Actinomycetota</taxon>
        <taxon>Actinomycetes</taxon>
        <taxon>Mycobacteriales</taxon>
        <taxon>Nocardiaceae</taxon>
        <taxon>Rhodococcus</taxon>
    </lineage>
</organism>
<dbReference type="RefSeq" id="WP_060655265.1">
    <property type="nucleotide sequence ID" value="NZ_AZXY01000033.1"/>
</dbReference>
<feature type="domain" description="Acyl-CoA oxidase/dehydrogenase middle" evidence="8">
    <location>
        <begin position="133"/>
        <end position="227"/>
    </location>
</feature>
<evidence type="ECO:0000256" key="5">
    <source>
        <dbReference type="ARBA" id="ARBA00023002"/>
    </source>
</evidence>
<keyword evidence="4 6" id="KW-0274">FAD</keyword>
<comment type="caution">
    <text evidence="10">The sequence shown here is derived from an EMBL/GenBank/DDBJ whole genome shotgun (WGS) entry which is preliminary data.</text>
</comment>
<proteinExistence type="inferred from homology"/>
<evidence type="ECO:0000313" key="11">
    <source>
        <dbReference type="Proteomes" id="UP000053060"/>
    </source>
</evidence>
<gene>
    <name evidence="10" type="ORF">Z045_25845</name>
</gene>
<feature type="domain" description="Acyl-CoA dehydrogenase/oxidase C-terminal" evidence="7">
    <location>
        <begin position="284"/>
        <end position="380"/>
    </location>
</feature>
<dbReference type="FunFam" id="2.40.110.10:FF:000011">
    <property type="entry name" value="Acyl-CoA dehydrogenase FadE34"/>
    <property type="match status" value="1"/>
</dbReference>
<dbReference type="InterPro" id="IPR009075">
    <property type="entry name" value="AcylCo_DH/oxidase_C"/>
</dbReference>
<feature type="domain" description="Acyl-CoA dehydrogenase/oxidase N-terminal" evidence="9">
    <location>
        <begin position="18"/>
        <end position="128"/>
    </location>
</feature>
<evidence type="ECO:0000313" key="10">
    <source>
        <dbReference type="EMBL" id="KSZ55979.1"/>
    </source>
</evidence>
<dbReference type="Gene3D" id="1.10.540.10">
    <property type="entry name" value="Acyl-CoA dehydrogenase/oxidase, N-terminal domain"/>
    <property type="match status" value="1"/>
</dbReference>
<reference evidence="10 11" key="2">
    <citation type="journal article" date="2016" name="Genome Announc.">
        <title>Draft Genome Sequence of a Versatile Hydrocarbon-Degrading Bacterium, Rhodococcus pyridinivorans Strain KG-16, Collected from Oil Fields in India.</title>
        <authorList>
            <person name="Aggarwal R.K."/>
            <person name="Dawar C."/>
            <person name="Phanindranath R."/>
            <person name="Mutnuri L."/>
            <person name="Dayal A.M."/>
        </authorList>
    </citation>
    <scope>NUCLEOTIDE SEQUENCE [LARGE SCALE GENOMIC DNA]</scope>
    <source>
        <strain evidence="10 11">KG-16</strain>
    </source>
</reference>
<evidence type="ECO:0000256" key="6">
    <source>
        <dbReference type="RuleBase" id="RU362125"/>
    </source>
</evidence>
<dbReference type="PANTHER" id="PTHR43292:SF4">
    <property type="entry name" value="ACYL-COA DEHYDROGENASE FADE34"/>
    <property type="match status" value="1"/>
</dbReference>
<evidence type="ECO:0000259" key="8">
    <source>
        <dbReference type="Pfam" id="PF02770"/>
    </source>
</evidence>
<reference evidence="11" key="1">
    <citation type="submission" date="2015-01" db="EMBL/GenBank/DDBJ databases">
        <title>Draft genome sequence of Rhodococcus pyridinivorans strain KG-16, a hydrocarbon-degrading bacterium.</title>
        <authorList>
            <person name="Aggarwal R.K."/>
            <person name="Dawar C."/>
        </authorList>
    </citation>
    <scope>NUCLEOTIDE SEQUENCE [LARGE SCALE GENOMIC DNA]</scope>
    <source>
        <strain evidence="11">KG-16</strain>
    </source>
</reference>
<comment type="cofactor">
    <cofactor evidence="1 6">
        <name>FAD</name>
        <dbReference type="ChEBI" id="CHEBI:57692"/>
    </cofactor>
</comment>
<evidence type="ECO:0000256" key="3">
    <source>
        <dbReference type="ARBA" id="ARBA00022630"/>
    </source>
</evidence>
<dbReference type="GO" id="GO:0005886">
    <property type="term" value="C:plasma membrane"/>
    <property type="evidence" value="ECO:0007669"/>
    <property type="project" value="TreeGrafter"/>
</dbReference>
<dbReference type="Pfam" id="PF02771">
    <property type="entry name" value="Acyl-CoA_dh_N"/>
    <property type="match status" value="1"/>
</dbReference>
<dbReference type="Pfam" id="PF02770">
    <property type="entry name" value="Acyl-CoA_dh_M"/>
    <property type="match status" value="1"/>
</dbReference>
<dbReference type="GO" id="GO:0003995">
    <property type="term" value="F:acyl-CoA dehydrogenase activity"/>
    <property type="evidence" value="ECO:0007669"/>
    <property type="project" value="InterPro"/>
</dbReference>
<dbReference type="InterPro" id="IPR052161">
    <property type="entry name" value="Mycobact_Acyl-CoA_DH"/>
</dbReference>
<dbReference type="Proteomes" id="UP000053060">
    <property type="component" value="Unassembled WGS sequence"/>
</dbReference>
<dbReference type="InterPro" id="IPR037069">
    <property type="entry name" value="AcylCoA_DH/ox_N_sf"/>
</dbReference>
<dbReference type="AlphaFoldDB" id="A0A0V9UDJ3"/>
<keyword evidence="5 6" id="KW-0560">Oxidoreductase</keyword>
<comment type="similarity">
    <text evidence="2 6">Belongs to the acyl-CoA dehydrogenase family.</text>
</comment>
<dbReference type="Gene3D" id="2.40.110.10">
    <property type="entry name" value="Butyryl-CoA Dehydrogenase, subunit A, domain 2"/>
    <property type="match status" value="1"/>
</dbReference>
<dbReference type="InterPro" id="IPR009100">
    <property type="entry name" value="AcylCoA_DH/oxidase_NM_dom_sf"/>
</dbReference>
<sequence>MNNSRLVPPVTDDPHRLDELRAEVRDFLDGERRAERIGRQVDSWLIGWDEEFSRALAARGWLGMTVPTEYGGHGRSHLERFVVTEELLAVGAPVAAHWIADRQIVPSLLKYGTEVQKRTFLPAITRGECFFGIGMSEPDSGSDLASVRTKATRVDGGWSITGTKVWTSGGHRAHAFICLARTAPVDPAHRHDGLSQFIVDLRGPGVDIHPIISMNGRHHFNEVILDEVFVPDEMVFGTIGEGWQQVTSELAFERSGPERFLSTFPLLADTTEQMRNETMPRHADLGRYLARIAGLHQMSTAVAGALERHEPADTAAAVVKVLGTSTEGDIADFVDLLAGDATSSTIDFHSMLDDAVAQRPGFTLRGGTNEVLRGVIARGLGMR</sequence>
<dbReference type="SUPFAM" id="SSF47203">
    <property type="entry name" value="Acyl-CoA dehydrogenase C-terminal domain-like"/>
    <property type="match status" value="1"/>
</dbReference>
<evidence type="ECO:0000259" key="9">
    <source>
        <dbReference type="Pfam" id="PF02771"/>
    </source>
</evidence>
<dbReference type="EMBL" id="AZXY01000033">
    <property type="protein sequence ID" value="KSZ55979.1"/>
    <property type="molecule type" value="Genomic_DNA"/>
</dbReference>
<evidence type="ECO:0000256" key="1">
    <source>
        <dbReference type="ARBA" id="ARBA00001974"/>
    </source>
</evidence>
<name>A0A0V9UDJ3_9NOCA</name>
<dbReference type="SUPFAM" id="SSF56645">
    <property type="entry name" value="Acyl-CoA dehydrogenase NM domain-like"/>
    <property type="match status" value="1"/>
</dbReference>
<dbReference type="InterPro" id="IPR046373">
    <property type="entry name" value="Acyl-CoA_Oxase/DH_mid-dom_sf"/>
</dbReference>
<evidence type="ECO:0000256" key="4">
    <source>
        <dbReference type="ARBA" id="ARBA00022827"/>
    </source>
</evidence>
<dbReference type="PROSITE" id="PS00072">
    <property type="entry name" value="ACYL_COA_DH_1"/>
    <property type="match status" value="1"/>
</dbReference>
<keyword evidence="3 6" id="KW-0285">Flavoprotein</keyword>
<evidence type="ECO:0000259" key="7">
    <source>
        <dbReference type="Pfam" id="PF00441"/>
    </source>
</evidence>
<dbReference type="GO" id="GO:0050660">
    <property type="term" value="F:flavin adenine dinucleotide binding"/>
    <property type="evidence" value="ECO:0007669"/>
    <property type="project" value="InterPro"/>
</dbReference>
<accession>A0A0V9UDJ3</accession>
<dbReference type="InterPro" id="IPR006089">
    <property type="entry name" value="Acyl-CoA_DH_CS"/>
</dbReference>